<name>A0ABQ6A2F5_9PROT</name>
<keyword evidence="7 18" id="KW-0479">Metal-binding</keyword>
<evidence type="ECO:0000256" key="9">
    <source>
        <dbReference type="ARBA" id="ARBA00022842"/>
    </source>
</evidence>
<reference evidence="21" key="1">
    <citation type="journal article" date="2019" name="Int. J. Syst. Evol. Microbiol.">
        <title>The Global Catalogue of Microorganisms (GCM) 10K type strain sequencing project: providing services to taxonomists for standard genome sequencing and annotation.</title>
        <authorList>
            <consortium name="The Broad Institute Genomics Platform"/>
            <consortium name="The Broad Institute Genome Sequencing Center for Infectious Disease"/>
            <person name="Wu L."/>
            <person name="Ma J."/>
        </authorList>
    </citation>
    <scope>NUCLEOTIDE SEQUENCE [LARGE SCALE GENOMIC DNA]</scope>
    <source>
        <strain evidence="21">NBRC 112502</strain>
    </source>
</reference>
<keyword evidence="9 18" id="KW-0460">Magnesium</keyword>
<feature type="binding site" evidence="18">
    <location>
        <begin position="363"/>
        <end position="364"/>
    </location>
    <ligand>
        <name>acetyl-CoA</name>
        <dbReference type="ChEBI" id="CHEBI:57288"/>
    </ligand>
</feature>
<feature type="binding site" evidence="18">
    <location>
        <begin position="75"/>
        <end position="76"/>
    </location>
    <ligand>
        <name>UDP-N-acetyl-alpha-D-glucosamine</name>
        <dbReference type="ChEBI" id="CHEBI:57705"/>
    </ligand>
</feature>
<comment type="catalytic activity">
    <reaction evidence="15 18">
        <text>alpha-D-glucosamine 1-phosphate + acetyl-CoA = N-acetyl-alpha-D-glucosamine 1-phosphate + CoA + H(+)</text>
        <dbReference type="Rhea" id="RHEA:13725"/>
        <dbReference type="ChEBI" id="CHEBI:15378"/>
        <dbReference type="ChEBI" id="CHEBI:57287"/>
        <dbReference type="ChEBI" id="CHEBI:57288"/>
        <dbReference type="ChEBI" id="CHEBI:57776"/>
        <dbReference type="ChEBI" id="CHEBI:58516"/>
        <dbReference type="EC" id="2.3.1.157"/>
    </reaction>
</comment>
<evidence type="ECO:0000256" key="16">
    <source>
        <dbReference type="ARBA" id="ARBA00048493"/>
    </source>
</evidence>
<evidence type="ECO:0000256" key="10">
    <source>
        <dbReference type="ARBA" id="ARBA00022960"/>
    </source>
</evidence>
<dbReference type="InterPro" id="IPR001451">
    <property type="entry name" value="Hexapep"/>
</dbReference>
<feature type="region of interest" description="Linker" evidence="18">
    <location>
        <begin position="224"/>
        <end position="244"/>
    </location>
</feature>
<dbReference type="PANTHER" id="PTHR43584:SF3">
    <property type="entry name" value="BIFUNCTIONAL PROTEIN GLMU"/>
    <property type="match status" value="1"/>
</dbReference>
<keyword evidence="21" id="KW-1185">Reference proteome</keyword>
<comment type="pathway">
    <text evidence="18">Bacterial outer membrane biogenesis; LPS lipid A biosynthesis.</text>
</comment>
<dbReference type="NCBIfam" id="NF010933">
    <property type="entry name" value="PRK14353.1"/>
    <property type="match status" value="1"/>
</dbReference>
<dbReference type="EMBL" id="BSOS01000007">
    <property type="protein sequence ID" value="GLR65966.1"/>
    <property type="molecule type" value="Genomic_DNA"/>
</dbReference>
<dbReference type="InterPro" id="IPR011004">
    <property type="entry name" value="Trimer_LpxA-like_sf"/>
</dbReference>
<dbReference type="InterPro" id="IPR029044">
    <property type="entry name" value="Nucleotide-diphossugar_trans"/>
</dbReference>
<evidence type="ECO:0000256" key="4">
    <source>
        <dbReference type="ARBA" id="ARBA00022490"/>
    </source>
</evidence>
<dbReference type="InterPro" id="IPR005882">
    <property type="entry name" value="Bifunctional_GlmU"/>
</dbReference>
<feature type="binding site" evidence="18">
    <location>
        <position position="357"/>
    </location>
    <ligand>
        <name>acetyl-CoA</name>
        <dbReference type="ChEBI" id="CHEBI:57288"/>
    </ligand>
</feature>
<feature type="active site" description="Proton acceptor" evidence="18">
    <location>
        <position position="340"/>
    </location>
</feature>
<feature type="region of interest" description="Pyrophosphorylase" evidence="18">
    <location>
        <begin position="1"/>
        <end position="223"/>
    </location>
</feature>
<dbReference type="InterPro" id="IPR018357">
    <property type="entry name" value="Hexapep_transf_CS"/>
</dbReference>
<comment type="pathway">
    <text evidence="18">Nucleotide-sugar biosynthesis; UDP-N-acetyl-alpha-D-glucosamine biosynthesis; UDP-N-acetyl-alpha-D-glucosamine from N-acetyl-alpha-D-glucosamine 1-phosphate: step 1/1.</text>
</comment>
<proteinExistence type="inferred from homology"/>
<comment type="pathway">
    <text evidence="18">Nucleotide-sugar biosynthesis; UDP-N-acetyl-alpha-D-glucosamine biosynthesis; N-acetyl-alpha-D-glucosamine 1-phosphate from alpha-D-glucosamine 6-phosphate (route II): step 2/2.</text>
</comment>
<gene>
    <name evidence="18 20" type="primary">glmU</name>
    <name evidence="20" type="ORF">GCM10010909_06440</name>
</gene>
<dbReference type="Proteomes" id="UP001156641">
    <property type="component" value="Unassembled WGS sequence"/>
</dbReference>
<comment type="caution">
    <text evidence="20">The sequence shown here is derived from an EMBL/GenBank/DDBJ whole genome shotgun (WGS) entry which is preliminary data.</text>
</comment>
<evidence type="ECO:0000256" key="6">
    <source>
        <dbReference type="ARBA" id="ARBA00022695"/>
    </source>
</evidence>
<keyword evidence="12 18" id="KW-0511">Multifunctional enzyme</keyword>
<keyword evidence="5 18" id="KW-0808">Transferase</keyword>
<comment type="caution">
    <text evidence="18">Lacks conserved residue(s) required for the propagation of feature annotation.</text>
</comment>
<evidence type="ECO:0000313" key="20">
    <source>
        <dbReference type="EMBL" id="GLR65966.1"/>
    </source>
</evidence>
<evidence type="ECO:0000256" key="7">
    <source>
        <dbReference type="ARBA" id="ARBA00022723"/>
    </source>
</evidence>
<feature type="binding site" evidence="18">
    <location>
        <position position="328"/>
    </location>
    <ligand>
        <name>UDP-N-acetyl-alpha-D-glucosamine</name>
        <dbReference type="ChEBI" id="CHEBI:57705"/>
    </ligand>
</feature>
<keyword evidence="14 18" id="KW-0961">Cell wall biogenesis/degradation</keyword>
<evidence type="ECO:0000256" key="13">
    <source>
        <dbReference type="ARBA" id="ARBA00023315"/>
    </source>
</evidence>
<keyword evidence="11 18" id="KW-0573">Peptidoglycan synthesis</keyword>
<keyword evidence="13 18" id="KW-0012">Acyltransferase</keyword>
<dbReference type="EC" id="2.3.1.157" evidence="18"/>
<keyword evidence="8 18" id="KW-0677">Repeat</keyword>
<comment type="subcellular location">
    <subcellularLocation>
        <location evidence="1 18">Cytoplasm</location>
    </subcellularLocation>
</comment>
<feature type="binding site" evidence="18">
    <location>
        <position position="310"/>
    </location>
    <ligand>
        <name>UDP-N-acetyl-alpha-D-glucosamine</name>
        <dbReference type="ChEBI" id="CHEBI:57705"/>
    </ligand>
</feature>
<keyword evidence="10 18" id="KW-0133">Cell shape</keyword>
<feature type="domain" description="MobA-like NTP transferase" evidence="19">
    <location>
        <begin position="5"/>
        <end position="123"/>
    </location>
</feature>
<evidence type="ECO:0000256" key="15">
    <source>
        <dbReference type="ARBA" id="ARBA00048247"/>
    </source>
</evidence>
<feature type="binding site" evidence="18">
    <location>
        <position position="98"/>
    </location>
    <ligand>
        <name>Mg(2+)</name>
        <dbReference type="ChEBI" id="CHEBI:18420"/>
    </ligand>
</feature>
<evidence type="ECO:0000256" key="2">
    <source>
        <dbReference type="ARBA" id="ARBA00007707"/>
    </source>
</evidence>
<dbReference type="Pfam" id="PF00132">
    <property type="entry name" value="Hexapep"/>
    <property type="match status" value="1"/>
</dbReference>
<dbReference type="PANTHER" id="PTHR43584">
    <property type="entry name" value="NUCLEOTIDYL TRANSFERASE"/>
    <property type="match status" value="1"/>
</dbReference>
<dbReference type="HAMAP" id="MF_01631">
    <property type="entry name" value="GlmU"/>
    <property type="match status" value="1"/>
</dbReference>
<evidence type="ECO:0000256" key="14">
    <source>
        <dbReference type="ARBA" id="ARBA00023316"/>
    </source>
</evidence>
<feature type="binding site" evidence="18">
    <location>
        <position position="135"/>
    </location>
    <ligand>
        <name>UDP-N-acetyl-alpha-D-glucosamine</name>
        <dbReference type="ChEBI" id="CHEBI:57705"/>
    </ligand>
</feature>
<dbReference type="RefSeq" id="WP_284256524.1">
    <property type="nucleotide sequence ID" value="NZ_BSOS01000007.1"/>
</dbReference>
<dbReference type="InterPro" id="IPR025877">
    <property type="entry name" value="MobA-like_NTP_Trfase"/>
</dbReference>
<feature type="binding site" evidence="18">
    <location>
        <position position="149"/>
    </location>
    <ligand>
        <name>UDP-N-acetyl-alpha-D-glucosamine</name>
        <dbReference type="ChEBI" id="CHEBI:57705"/>
    </ligand>
</feature>
<evidence type="ECO:0000259" key="19">
    <source>
        <dbReference type="Pfam" id="PF12804"/>
    </source>
</evidence>
<evidence type="ECO:0000256" key="5">
    <source>
        <dbReference type="ARBA" id="ARBA00022679"/>
    </source>
</evidence>
<feature type="binding site" evidence="18">
    <location>
        <position position="22"/>
    </location>
    <ligand>
        <name>UDP-N-acetyl-alpha-D-glucosamine</name>
        <dbReference type="ChEBI" id="CHEBI:57705"/>
    </ligand>
</feature>
<keyword evidence="4 18" id="KW-0963">Cytoplasm</keyword>
<dbReference type="EC" id="2.7.7.23" evidence="18"/>
<feature type="binding site" evidence="18">
    <location>
        <position position="382"/>
    </location>
    <ligand>
        <name>acetyl-CoA</name>
        <dbReference type="ChEBI" id="CHEBI:57288"/>
    </ligand>
</feature>
<feature type="binding site" evidence="18">
    <location>
        <position position="354"/>
    </location>
    <ligand>
        <name>UDP-N-acetyl-alpha-D-glucosamine</name>
        <dbReference type="ChEBI" id="CHEBI:57705"/>
    </ligand>
</feature>
<dbReference type="Pfam" id="PF12804">
    <property type="entry name" value="NTP_transf_3"/>
    <property type="match status" value="1"/>
</dbReference>
<feature type="binding site" evidence="18">
    <location>
        <position position="417"/>
    </location>
    <ligand>
        <name>acetyl-CoA</name>
        <dbReference type="ChEBI" id="CHEBI:57288"/>
    </ligand>
</feature>
<evidence type="ECO:0000256" key="12">
    <source>
        <dbReference type="ARBA" id="ARBA00023268"/>
    </source>
</evidence>
<dbReference type="SUPFAM" id="SSF51161">
    <property type="entry name" value="Trimeric LpxA-like enzymes"/>
    <property type="match status" value="1"/>
</dbReference>
<evidence type="ECO:0000256" key="8">
    <source>
        <dbReference type="ARBA" id="ARBA00022737"/>
    </source>
</evidence>
<feature type="binding site" evidence="18">
    <location>
        <position position="343"/>
    </location>
    <ligand>
        <name>UDP-N-acetyl-alpha-D-glucosamine</name>
        <dbReference type="ChEBI" id="CHEBI:57705"/>
    </ligand>
</feature>
<evidence type="ECO:0000256" key="18">
    <source>
        <dbReference type="HAMAP-Rule" id="MF_01631"/>
    </source>
</evidence>
<dbReference type="Gene3D" id="3.90.550.10">
    <property type="entry name" value="Spore Coat Polysaccharide Biosynthesis Protein SpsA, Chain A"/>
    <property type="match status" value="1"/>
</dbReference>
<comment type="subunit">
    <text evidence="18">Homotrimer.</text>
</comment>
<evidence type="ECO:0000256" key="17">
    <source>
        <dbReference type="ARBA" id="ARBA00049628"/>
    </source>
</evidence>
<organism evidence="20 21">
    <name type="scientific">Acidocella aquatica</name>
    <dbReference type="NCBI Taxonomy" id="1922313"/>
    <lineage>
        <taxon>Bacteria</taxon>
        <taxon>Pseudomonadati</taxon>
        <taxon>Pseudomonadota</taxon>
        <taxon>Alphaproteobacteria</taxon>
        <taxon>Acetobacterales</taxon>
        <taxon>Acidocellaceae</taxon>
        <taxon>Acidocella</taxon>
    </lineage>
</organism>
<dbReference type="InterPro" id="IPR050065">
    <property type="entry name" value="GlmU-like"/>
</dbReference>
<dbReference type="InterPro" id="IPR038009">
    <property type="entry name" value="GlmU_C_LbH"/>
</dbReference>
<sequence>MENTAVIIAAGLGTRMKSSLAKAAHKLAGREMLRHLTIAAEEVFARVVVVVGPDMPALEALAAPHGVVVQAERLGTAHAARQAEEQFGEGLVAVFYADNPLVSPATMRSLLARAQAGDAGLVLLAMTPPDAGKYGRLVMEHGYVSRIVEYADATPEERRIALCNAGGLAGKAADMRRWLAAVKAENTKGEYYLTDIAAIAQAEGVKVAALEAPYAECLGINSRAELAAAEAALQTRLREAALEAGVSMLAPETVFFSADTLLGADVIVGPYVVFGPGVTVESGAEIKAFSHLEGCFVAAGALIGPYARLRPGANIGPGAHVGNFVEIKAATLGAGAKANHLSYIGDAEIGPGTNIGAGTITCNYDGKAKHKTKIGAKVFIGSNTALVAPITVGDGALVAAGSTLTGDVAPNTLALGRARQVNKPKRAT</sequence>
<accession>A0ABQ6A2F5</accession>
<evidence type="ECO:0000256" key="1">
    <source>
        <dbReference type="ARBA" id="ARBA00004496"/>
    </source>
</evidence>
<dbReference type="CDD" id="cd03353">
    <property type="entry name" value="LbH_GlmU_C"/>
    <property type="match status" value="1"/>
</dbReference>
<evidence type="ECO:0000256" key="11">
    <source>
        <dbReference type="ARBA" id="ARBA00022984"/>
    </source>
</evidence>
<protein>
    <recommendedName>
        <fullName evidence="18">Bifunctional protein GlmU</fullName>
    </recommendedName>
    <domain>
        <recommendedName>
            <fullName evidence="18">UDP-N-acetylglucosamine pyrophosphorylase</fullName>
            <ecNumber evidence="18">2.7.7.23</ecNumber>
        </recommendedName>
        <alternativeName>
            <fullName evidence="18">N-acetylglucosamine-1-phosphate uridyltransferase</fullName>
        </alternativeName>
    </domain>
    <domain>
        <recommendedName>
            <fullName evidence="18">Glucosamine-1-phosphate N-acetyltransferase</fullName>
            <ecNumber evidence="18">2.3.1.157</ecNumber>
        </recommendedName>
    </domain>
</protein>
<keyword evidence="6 18" id="KW-0548">Nucleotidyltransferase</keyword>
<feature type="binding site" evidence="18">
    <location>
        <position position="164"/>
    </location>
    <ligand>
        <name>UDP-N-acetyl-alpha-D-glucosamine</name>
        <dbReference type="ChEBI" id="CHEBI:57705"/>
    </ligand>
</feature>
<feature type="binding site" evidence="18">
    <location>
        <position position="70"/>
    </location>
    <ligand>
        <name>UDP-N-acetyl-alpha-D-glucosamine</name>
        <dbReference type="ChEBI" id="CHEBI:57705"/>
    </ligand>
</feature>
<feature type="binding site" evidence="18">
    <location>
        <position position="221"/>
    </location>
    <ligand>
        <name>Mg(2+)</name>
        <dbReference type="ChEBI" id="CHEBI:18420"/>
    </ligand>
</feature>
<comment type="function">
    <text evidence="17 18">Catalyzes the last two sequential reactions in the de novo biosynthetic pathway for UDP-N-acetylglucosamine (UDP-GlcNAc). The C-terminal domain catalyzes the transfer of acetyl group from acetyl coenzyme A to glucosamine-1-phosphate (GlcN-1-P) to produce N-acetylglucosamine-1-phosphate (GlcNAc-1-P), which is converted into UDP-GlcNAc by the transfer of uridine 5-monophosphate (from uridine 5-triphosphate), a reaction catalyzed by the N-terminal domain.</text>
</comment>
<feature type="region of interest" description="N-acetyltransferase" evidence="18">
    <location>
        <begin position="245"/>
        <end position="428"/>
    </location>
</feature>
<dbReference type="Gene3D" id="2.160.10.10">
    <property type="entry name" value="Hexapeptide repeat proteins"/>
    <property type="match status" value="1"/>
</dbReference>
<feature type="binding site" evidence="18">
    <location>
        <position position="221"/>
    </location>
    <ligand>
        <name>UDP-N-acetyl-alpha-D-glucosamine</name>
        <dbReference type="ChEBI" id="CHEBI:57705"/>
    </ligand>
</feature>
<dbReference type="NCBIfam" id="TIGR01173">
    <property type="entry name" value="glmU"/>
    <property type="match status" value="1"/>
</dbReference>
<dbReference type="SUPFAM" id="SSF53448">
    <property type="entry name" value="Nucleotide-diphospho-sugar transferases"/>
    <property type="match status" value="1"/>
</dbReference>
<comment type="similarity">
    <text evidence="2 18">In the C-terminal section; belongs to the transferase hexapeptide repeat family.</text>
</comment>
<evidence type="ECO:0000256" key="3">
    <source>
        <dbReference type="ARBA" id="ARBA00007947"/>
    </source>
</evidence>
<comment type="cofactor">
    <cofactor evidence="18">
        <name>Mg(2+)</name>
        <dbReference type="ChEBI" id="CHEBI:18420"/>
    </cofactor>
    <text evidence="18">Binds 1 Mg(2+) ion per subunit.</text>
</comment>
<comment type="catalytic activity">
    <reaction evidence="16 18">
        <text>N-acetyl-alpha-D-glucosamine 1-phosphate + UTP + H(+) = UDP-N-acetyl-alpha-D-glucosamine + diphosphate</text>
        <dbReference type="Rhea" id="RHEA:13509"/>
        <dbReference type="ChEBI" id="CHEBI:15378"/>
        <dbReference type="ChEBI" id="CHEBI:33019"/>
        <dbReference type="ChEBI" id="CHEBI:46398"/>
        <dbReference type="ChEBI" id="CHEBI:57705"/>
        <dbReference type="ChEBI" id="CHEBI:57776"/>
        <dbReference type="EC" id="2.7.7.23"/>
    </reaction>
</comment>
<evidence type="ECO:0000313" key="21">
    <source>
        <dbReference type="Proteomes" id="UP001156641"/>
    </source>
</evidence>
<dbReference type="PROSITE" id="PS00101">
    <property type="entry name" value="HEXAPEP_TRANSFERASES"/>
    <property type="match status" value="1"/>
</dbReference>
<comment type="similarity">
    <text evidence="3 18">In the N-terminal section; belongs to the N-acetylglucosamine-1-phosphate uridyltransferase family.</text>
</comment>
<feature type="binding site" evidence="18">
    <location>
        <position position="400"/>
    </location>
    <ligand>
        <name>acetyl-CoA</name>
        <dbReference type="ChEBI" id="CHEBI:57288"/>
    </ligand>
</feature>